<dbReference type="RefSeq" id="YP_004324573.1">
    <property type="nucleotide sequence ID" value="NC_015288.1"/>
</dbReference>
<name>E3SPT7_9CAUD</name>
<dbReference type="EMBL" id="GU071105">
    <property type="protein sequence ID" value="ADO99303.1"/>
    <property type="molecule type" value="Genomic_DNA"/>
</dbReference>
<organism evidence="1 2">
    <name type="scientific">Prochlorococcus phage Syn1</name>
    <dbReference type="NCBI Taxonomy" id="444861"/>
    <lineage>
        <taxon>Viruses</taxon>
        <taxon>Duplodnaviria</taxon>
        <taxon>Heunggongvirae</taxon>
        <taxon>Uroviricota</taxon>
        <taxon>Caudoviricetes</taxon>
        <taxon>Pantevenvirales</taxon>
        <taxon>Kyanoviridae</taxon>
        <taxon>Vellamovirus</taxon>
        <taxon>Vellamovirus syn1</taxon>
    </lineage>
</organism>
<keyword evidence="2" id="KW-1185">Reference proteome</keyword>
<evidence type="ECO:0000313" key="2">
    <source>
        <dbReference type="Proteomes" id="UP000006534"/>
    </source>
</evidence>
<dbReference type="KEGG" id="vg:10329094"/>
<gene>
    <name evidence="1" type="ORF">Syn1_206</name>
</gene>
<reference evidence="1 2" key="1">
    <citation type="journal article" date="2010" name="Environ. Microbiol.">
        <title>Genomic analysis of oceanic cyanobacterial myoviruses compared with T4-like myoviruses from diverse hosts and environments.</title>
        <authorList>
            <person name="Sullivan M.B."/>
            <person name="Huang K.H."/>
            <person name="Ignacio-Espinoza J.C."/>
            <person name="Berlin A.M."/>
            <person name="Kelly L."/>
            <person name="Weigele P.R."/>
            <person name="DeFrancesco A.S."/>
            <person name="Kern S.E."/>
            <person name="Thompson L.R."/>
            <person name="Young S."/>
            <person name="Yandava C."/>
            <person name="Fu R."/>
            <person name="Krastins B."/>
            <person name="Chase M."/>
            <person name="Sarracino D."/>
            <person name="Osburne M.S."/>
            <person name="Henn M.R."/>
            <person name="Chisholm S.W."/>
        </authorList>
    </citation>
    <scope>NUCLEOTIDE SEQUENCE [LARGE SCALE GENOMIC DNA]</scope>
    <source>
        <strain evidence="1">Syn1</strain>
    </source>
</reference>
<evidence type="ECO:0000313" key="1">
    <source>
        <dbReference type="EMBL" id="ADO99303.1"/>
    </source>
</evidence>
<dbReference type="Proteomes" id="UP000006534">
    <property type="component" value="Segment"/>
</dbReference>
<protein>
    <submittedName>
        <fullName evidence="1">Uncharacterized protein</fullName>
    </submittedName>
</protein>
<sequence>MGFTTPRVSCFLKASGAGEDIAAWFLHSS</sequence>
<proteinExistence type="predicted"/>
<accession>E3SPT7</accession>
<dbReference type="GeneID" id="10329094"/>